<accession>E3CUW8</accession>
<gene>
    <name evidence="3" type="ORF">Apau_1676</name>
</gene>
<evidence type="ECO:0000256" key="1">
    <source>
        <dbReference type="SAM" id="MobiDB-lite"/>
    </source>
</evidence>
<dbReference type="eggNOG" id="COG5011">
    <property type="taxonomic scope" value="Bacteria"/>
</dbReference>
<sequence>MSQEEKEVLREGIEGVSPRPTPAPVNPRVRFLYAKRGAACFLSHADLPVLFGRAARRAGLSVSLTQGFSPHPKVSLGPPLPVGVVGCGEPLEVWFDDWEPRAAGRFGAVLPPGFSLLGAEEVQGSSLASLCKAGAYRLFFHGPVDREGAAEDLRTCEAAAPCVRRVRPEGDGLSLVLLDPDRYGASHLVRWLAAAGRISGWGDLLVVRERLGGWNDETEEVLELMRPGTPDPSEEAVL</sequence>
<name>E3CUW8_9BACT</name>
<protein>
    <recommendedName>
        <fullName evidence="2">DUF2344 domain-containing protein</fullName>
    </recommendedName>
</protein>
<dbReference type="STRING" id="584708.Apau_1676"/>
<reference evidence="3 4" key="1">
    <citation type="journal article" date="2010" name="Stand. Genomic Sci.">
        <title>Non-contiguous finished genome sequence of Aminomonas paucivorans type strain (GLU-3).</title>
        <authorList>
            <person name="Pitluck S."/>
            <person name="Yasawong M."/>
            <person name="Held B."/>
            <person name="Lapidus A."/>
            <person name="Nolan M."/>
            <person name="Copeland A."/>
            <person name="Lucas S."/>
            <person name="Del Rio T.G."/>
            <person name="Tice H."/>
            <person name="Cheng J.F."/>
            <person name="Chertkov O."/>
            <person name="Goodwin L."/>
            <person name="Tapia R."/>
            <person name="Han C."/>
            <person name="Liolios K."/>
            <person name="Ivanova N."/>
            <person name="Mavromatis K."/>
            <person name="Ovchinnikova G."/>
            <person name="Pati A."/>
            <person name="Chen A."/>
            <person name="Palaniappan K."/>
            <person name="Land M."/>
            <person name="Hauser L."/>
            <person name="Chang Y.J."/>
            <person name="Jeffries C.D."/>
            <person name="Pukall R."/>
            <person name="Spring S."/>
            <person name="Rohde M."/>
            <person name="Sikorski J."/>
            <person name="Goker M."/>
            <person name="Woyke T."/>
            <person name="Bristow J."/>
            <person name="Eisen J.A."/>
            <person name="Markowitz V."/>
            <person name="Hugenholtz P."/>
            <person name="Kyrpides N.C."/>
            <person name="Klenk H.P."/>
        </authorList>
    </citation>
    <scope>NUCLEOTIDE SEQUENCE [LARGE SCALE GENOMIC DNA]</scope>
    <source>
        <strain evidence="3 4">DSM 12260</strain>
    </source>
</reference>
<evidence type="ECO:0000313" key="3">
    <source>
        <dbReference type="EMBL" id="EFQ24094.1"/>
    </source>
</evidence>
<organism evidence="3 4">
    <name type="scientific">Aminomonas paucivorans DSM 12260</name>
    <dbReference type="NCBI Taxonomy" id="584708"/>
    <lineage>
        <taxon>Bacteria</taxon>
        <taxon>Thermotogati</taxon>
        <taxon>Synergistota</taxon>
        <taxon>Synergistia</taxon>
        <taxon>Synergistales</taxon>
        <taxon>Synergistaceae</taxon>
        <taxon>Aminomonas</taxon>
    </lineage>
</organism>
<feature type="compositionally biased region" description="Basic and acidic residues" evidence="1">
    <location>
        <begin position="1"/>
        <end position="13"/>
    </location>
</feature>
<dbReference type="RefSeq" id="WP_006301314.1">
    <property type="nucleotide sequence ID" value="NZ_CM001022.1"/>
</dbReference>
<dbReference type="OrthoDB" id="9780488at2"/>
<dbReference type="InterPro" id="IPR018768">
    <property type="entry name" value="DUF2344"/>
</dbReference>
<dbReference type="EMBL" id="CM001022">
    <property type="protein sequence ID" value="EFQ24094.1"/>
    <property type="molecule type" value="Genomic_DNA"/>
</dbReference>
<dbReference type="Proteomes" id="UP000005096">
    <property type="component" value="Chromosome"/>
</dbReference>
<proteinExistence type="predicted"/>
<feature type="region of interest" description="Disordered" evidence="1">
    <location>
        <begin position="1"/>
        <end position="21"/>
    </location>
</feature>
<dbReference type="Pfam" id="PF10105">
    <property type="entry name" value="DUF2344"/>
    <property type="match status" value="1"/>
</dbReference>
<feature type="domain" description="DUF2344" evidence="2">
    <location>
        <begin position="28"/>
        <end position="150"/>
    </location>
</feature>
<dbReference type="HOGENOM" id="CLU_1330458_0_0_0"/>
<dbReference type="AlphaFoldDB" id="E3CUW8"/>
<dbReference type="PaxDb" id="584708-Apau_1676"/>
<evidence type="ECO:0000259" key="2">
    <source>
        <dbReference type="Pfam" id="PF10105"/>
    </source>
</evidence>
<keyword evidence="4" id="KW-1185">Reference proteome</keyword>
<dbReference type="NCBIfam" id="TIGR03936">
    <property type="entry name" value="sam_1_link_chp"/>
    <property type="match status" value="1"/>
</dbReference>
<evidence type="ECO:0000313" key="4">
    <source>
        <dbReference type="Proteomes" id="UP000005096"/>
    </source>
</evidence>